<dbReference type="RefSeq" id="WP_161025781.1">
    <property type="nucleotide sequence ID" value="NZ_WWCJ01000007.1"/>
</dbReference>
<gene>
    <name evidence="3" type="ORF">GTP41_11840</name>
</gene>
<feature type="compositionally biased region" description="Basic and acidic residues" evidence="1">
    <location>
        <begin position="170"/>
        <end position="193"/>
    </location>
</feature>
<accession>A0A6N9HGS0</accession>
<sequence length="464" mass="50026">MASPNENASMALFCDFENVALGVRDANYEKFDIKPVLERLLLKGTIVVKKAYCDWDRYKGFKGPMHEANFELIEIPHVRLSGKNSADIRMVVDALDLCYTKAHVNTFVIISGDSDFSPLVSKLRENAKRVIGVGVKDSTSDLLVANCDEFIFYDDLVRESRRQRQSSSRGDAREQPPKRSPEEEKRRREEMDKRRNQCVDIAYTTFDALAAERGEGKIWASVLKEAIKRRKPDFSESYYGFRTFGNLLEEMKARGLLEFGRDEKSGAYVYRSSQPVVLPVVEQDAAPAAVAVEGEADAAEATPADGAAPAEREGRDSRRNRGNRGGRGRRGESAPVAGEAAPVEVPADAEVAAVAVVEQVAPVVAAAAEADVAAEAAAAPAKRTRAAAKKPAAKKTASRSSKVAQAAADAAEAVQQAEAVLAAAAEAAAVEAPAESAAKRARKSGMHKPSARSKLPKKPKAEAA</sequence>
<dbReference type="InterPro" id="IPR025605">
    <property type="entry name" value="OST-HTH/LOTUS_dom"/>
</dbReference>
<feature type="compositionally biased region" description="Basic residues" evidence="1">
    <location>
        <begin position="439"/>
        <end position="458"/>
    </location>
</feature>
<dbReference type="InterPro" id="IPR021139">
    <property type="entry name" value="NYN"/>
</dbReference>
<evidence type="ECO:0000259" key="2">
    <source>
        <dbReference type="PROSITE" id="PS51644"/>
    </source>
</evidence>
<feature type="region of interest" description="Disordered" evidence="1">
    <location>
        <begin position="291"/>
        <end position="341"/>
    </location>
</feature>
<feature type="compositionally biased region" description="Basic and acidic residues" evidence="1">
    <location>
        <begin position="310"/>
        <end position="319"/>
    </location>
</feature>
<comment type="caution">
    <text evidence="3">The sequence shown here is derived from an EMBL/GenBank/DDBJ whole genome shotgun (WGS) entry which is preliminary data.</text>
</comment>
<keyword evidence="4" id="KW-1185">Reference proteome</keyword>
<dbReference type="Pfam" id="PF01936">
    <property type="entry name" value="NYN"/>
    <property type="match status" value="1"/>
</dbReference>
<dbReference type="CDD" id="cd11297">
    <property type="entry name" value="PIN_LabA-like_N_1"/>
    <property type="match status" value="1"/>
</dbReference>
<feature type="compositionally biased region" description="Basic residues" evidence="1">
    <location>
        <begin position="382"/>
        <end position="397"/>
    </location>
</feature>
<protein>
    <submittedName>
        <fullName evidence="3">NYN domain-containing protein</fullName>
    </submittedName>
</protein>
<dbReference type="PANTHER" id="PTHR35811:SF1">
    <property type="entry name" value="HTH OST-TYPE DOMAIN-CONTAINING PROTEIN"/>
    <property type="match status" value="1"/>
</dbReference>
<dbReference type="AlphaFoldDB" id="A0A6N9HGS0"/>
<feature type="region of interest" description="Disordered" evidence="1">
    <location>
        <begin position="431"/>
        <end position="464"/>
    </location>
</feature>
<evidence type="ECO:0000313" key="4">
    <source>
        <dbReference type="Proteomes" id="UP000448575"/>
    </source>
</evidence>
<organism evidence="3 4">
    <name type="scientific">Pseudoduganella guangdongensis</name>
    <dbReference type="NCBI Taxonomy" id="2692179"/>
    <lineage>
        <taxon>Bacteria</taxon>
        <taxon>Pseudomonadati</taxon>
        <taxon>Pseudomonadota</taxon>
        <taxon>Betaproteobacteria</taxon>
        <taxon>Burkholderiales</taxon>
        <taxon>Oxalobacteraceae</taxon>
        <taxon>Telluria group</taxon>
        <taxon>Pseudoduganella</taxon>
    </lineage>
</organism>
<dbReference type="PANTHER" id="PTHR35811">
    <property type="entry name" value="SLR1870 PROTEIN"/>
    <property type="match status" value="1"/>
</dbReference>
<dbReference type="Gene3D" id="3.40.50.1010">
    <property type="entry name" value="5'-nuclease"/>
    <property type="match status" value="1"/>
</dbReference>
<feature type="region of interest" description="Disordered" evidence="1">
    <location>
        <begin position="375"/>
        <end position="407"/>
    </location>
</feature>
<evidence type="ECO:0000256" key="1">
    <source>
        <dbReference type="SAM" id="MobiDB-lite"/>
    </source>
</evidence>
<reference evidence="3 4" key="1">
    <citation type="submission" date="2019-12" db="EMBL/GenBank/DDBJ databases">
        <title>Novel species isolated from a subtropical stream in China.</title>
        <authorList>
            <person name="Lu H."/>
        </authorList>
    </citation>
    <scope>NUCLEOTIDE SEQUENCE [LARGE SCALE GENOMIC DNA]</scope>
    <source>
        <strain evidence="3 4">DS3</strain>
    </source>
</reference>
<feature type="compositionally biased region" description="Low complexity" evidence="1">
    <location>
        <begin position="291"/>
        <end position="309"/>
    </location>
</feature>
<feature type="compositionally biased region" description="Low complexity" evidence="1">
    <location>
        <begin position="398"/>
        <end position="407"/>
    </location>
</feature>
<dbReference type="EMBL" id="WWCJ01000007">
    <property type="protein sequence ID" value="MYN02791.1"/>
    <property type="molecule type" value="Genomic_DNA"/>
</dbReference>
<dbReference type="PROSITE" id="PS51644">
    <property type="entry name" value="HTH_OST"/>
    <property type="match status" value="1"/>
</dbReference>
<dbReference type="GO" id="GO:0004540">
    <property type="term" value="F:RNA nuclease activity"/>
    <property type="evidence" value="ECO:0007669"/>
    <property type="project" value="InterPro"/>
</dbReference>
<evidence type="ECO:0000313" key="3">
    <source>
        <dbReference type="EMBL" id="MYN02791.1"/>
    </source>
</evidence>
<dbReference type="Proteomes" id="UP000448575">
    <property type="component" value="Unassembled WGS sequence"/>
</dbReference>
<feature type="domain" description="HTH OST-type" evidence="2">
    <location>
        <begin position="197"/>
        <end position="273"/>
    </location>
</feature>
<name>A0A6N9HGS0_9BURK</name>
<feature type="region of interest" description="Disordered" evidence="1">
    <location>
        <begin position="162"/>
        <end position="193"/>
    </location>
</feature>
<proteinExistence type="predicted"/>
<dbReference type="CDD" id="cd10146">
    <property type="entry name" value="LabA_like_C"/>
    <property type="match status" value="1"/>
</dbReference>